<dbReference type="EC" id="2.3.2.6" evidence="4"/>
<reference evidence="5 6" key="1">
    <citation type="submission" date="2018-05" db="EMBL/GenBank/DDBJ databases">
        <title>Genomic Encyclopedia of Type Strains, Phase IV (KMG-IV): sequencing the most valuable type-strain genomes for metagenomic binning, comparative biology and taxonomic classification.</title>
        <authorList>
            <person name="Goeker M."/>
        </authorList>
    </citation>
    <scope>NUCLEOTIDE SEQUENCE [LARGE SCALE GENOMIC DNA]</scope>
    <source>
        <strain evidence="5 6">DSM 103371</strain>
    </source>
</reference>
<dbReference type="RefSeq" id="WP_206508483.1">
    <property type="nucleotide sequence ID" value="NZ_QGGV01000003.1"/>
</dbReference>
<keyword evidence="3 4" id="KW-0012">Acyltransferase</keyword>
<dbReference type="SUPFAM" id="SSF55729">
    <property type="entry name" value="Acyl-CoA N-acyltransferases (Nat)"/>
    <property type="match status" value="1"/>
</dbReference>
<dbReference type="GO" id="GO:0030163">
    <property type="term" value="P:protein catabolic process"/>
    <property type="evidence" value="ECO:0007669"/>
    <property type="project" value="UniProtKB-UniRule"/>
</dbReference>
<dbReference type="GO" id="GO:0008914">
    <property type="term" value="F:leucyl-tRNA--protein transferase activity"/>
    <property type="evidence" value="ECO:0007669"/>
    <property type="project" value="UniProtKB-UniRule"/>
</dbReference>
<organism evidence="5 6">
    <name type="scientific">Silicimonas algicola</name>
    <dbReference type="NCBI Taxonomy" id="1826607"/>
    <lineage>
        <taxon>Bacteria</taxon>
        <taxon>Pseudomonadati</taxon>
        <taxon>Pseudomonadota</taxon>
        <taxon>Alphaproteobacteria</taxon>
        <taxon>Rhodobacterales</taxon>
        <taxon>Paracoccaceae</taxon>
    </lineage>
</organism>
<comment type="catalytic activity">
    <reaction evidence="4">
        <text>L-phenylalanyl-tRNA(Phe) + an N-terminal L-alpha-aminoacyl-[protein] = an N-terminal L-phenylalanyl-L-alpha-aminoacyl-[protein] + tRNA(Phe)</text>
        <dbReference type="Rhea" id="RHEA:43632"/>
        <dbReference type="Rhea" id="RHEA-COMP:9668"/>
        <dbReference type="Rhea" id="RHEA-COMP:9699"/>
        <dbReference type="Rhea" id="RHEA-COMP:10636"/>
        <dbReference type="Rhea" id="RHEA-COMP:10637"/>
        <dbReference type="ChEBI" id="CHEBI:78442"/>
        <dbReference type="ChEBI" id="CHEBI:78531"/>
        <dbReference type="ChEBI" id="CHEBI:78597"/>
        <dbReference type="ChEBI" id="CHEBI:83561"/>
        <dbReference type="EC" id="2.3.2.6"/>
    </reaction>
</comment>
<comment type="caution">
    <text evidence="5">The sequence shown here is derived from an EMBL/GenBank/DDBJ whole genome shotgun (WGS) entry which is preliminary data.</text>
</comment>
<dbReference type="AlphaFoldDB" id="A0A316G8Y8"/>
<dbReference type="EMBL" id="QGGV01000003">
    <property type="protein sequence ID" value="PWK57082.1"/>
    <property type="molecule type" value="Genomic_DNA"/>
</dbReference>
<evidence type="ECO:0000256" key="1">
    <source>
        <dbReference type="ARBA" id="ARBA00022490"/>
    </source>
</evidence>
<dbReference type="PANTHER" id="PTHR30098">
    <property type="entry name" value="LEUCYL/PHENYLALANYL-TRNA--PROTEIN TRANSFERASE"/>
    <property type="match status" value="1"/>
</dbReference>
<proteinExistence type="inferred from homology"/>
<dbReference type="InterPro" id="IPR042203">
    <property type="entry name" value="Leu/Phe-tRNA_Trfase_C"/>
</dbReference>
<evidence type="ECO:0000313" key="6">
    <source>
        <dbReference type="Proteomes" id="UP000245390"/>
    </source>
</evidence>
<evidence type="ECO:0000313" key="5">
    <source>
        <dbReference type="EMBL" id="PWK57082.1"/>
    </source>
</evidence>
<name>A0A316G8Y8_9RHOB</name>
<dbReference type="InterPro" id="IPR016181">
    <property type="entry name" value="Acyl_CoA_acyltransferase"/>
</dbReference>
<dbReference type="Gene3D" id="3.40.630.70">
    <property type="entry name" value="Leucyl/phenylalanyl-tRNA-protein transferase, C-terminal domain"/>
    <property type="match status" value="1"/>
</dbReference>
<keyword evidence="2 4" id="KW-0808">Transferase</keyword>
<dbReference type="InterPro" id="IPR004616">
    <property type="entry name" value="Leu/Phe-tRNA_Trfase"/>
</dbReference>
<protein>
    <recommendedName>
        <fullName evidence="4">Leucyl/phenylalanyl-tRNA--protein transferase</fullName>
        <ecNumber evidence="4">2.3.2.6</ecNumber>
    </recommendedName>
    <alternativeName>
        <fullName evidence="4">L/F-transferase</fullName>
    </alternativeName>
    <alternativeName>
        <fullName evidence="4">Leucyltransferase</fullName>
    </alternativeName>
    <alternativeName>
        <fullName evidence="4">Phenyalanyltransferase</fullName>
    </alternativeName>
</protein>
<gene>
    <name evidence="4" type="primary">aat</name>
    <name evidence="5" type="ORF">C8D95_103320</name>
</gene>
<evidence type="ECO:0000256" key="4">
    <source>
        <dbReference type="HAMAP-Rule" id="MF_00688"/>
    </source>
</evidence>
<evidence type="ECO:0000256" key="2">
    <source>
        <dbReference type="ARBA" id="ARBA00022679"/>
    </source>
</evidence>
<comment type="function">
    <text evidence="4">Functions in the N-end rule pathway of protein degradation where it conjugates Leu, Phe and, less efficiently, Met from aminoacyl-tRNAs to the N-termini of proteins containing an N-terminal arginine or lysine.</text>
</comment>
<dbReference type="GO" id="GO:0005737">
    <property type="term" value="C:cytoplasm"/>
    <property type="evidence" value="ECO:0007669"/>
    <property type="project" value="UniProtKB-SubCell"/>
</dbReference>
<dbReference type="NCBIfam" id="TIGR00667">
    <property type="entry name" value="aat"/>
    <property type="match status" value="1"/>
</dbReference>
<dbReference type="PANTHER" id="PTHR30098:SF2">
    <property type="entry name" value="LEUCYL_PHENYLALANYL-TRNA--PROTEIN TRANSFERASE"/>
    <property type="match status" value="1"/>
</dbReference>
<sequence length="214" mass="23627">MSDRRLTPELLLGAYAAGVFPMAETRDASEIFWVDPERRGILPLDGFRMSRSLARRMRSGRFRATLDRSFPQVLDGCADRDETWINGTIRDLMLDLHALGPAHSFEVWEGEKLAGGMYGIALGGAFFGESMFSRVTDGSKMVLAAALDHLRRCGFTLFDTQFLTPHLASLGGVEITRAAYRARLARALADRASIDAIAMDGDLQAVVQRMTHTS</sequence>
<dbReference type="Proteomes" id="UP000245390">
    <property type="component" value="Unassembled WGS sequence"/>
</dbReference>
<dbReference type="HAMAP" id="MF_00688">
    <property type="entry name" value="Leu_Phe_trans"/>
    <property type="match status" value="1"/>
</dbReference>
<keyword evidence="6" id="KW-1185">Reference proteome</keyword>
<accession>A0A316G8Y8</accession>
<dbReference type="Pfam" id="PF03588">
    <property type="entry name" value="Leu_Phe_trans"/>
    <property type="match status" value="1"/>
</dbReference>
<comment type="catalytic activity">
    <reaction evidence="4">
        <text>N-terminal L-arginyl-[protein] + L-leucyl-tRNA(Leu) = N-terminal L-leucyl-L-arginyl-[protein] + tRNA(Leu) + H(+)</text>
        <dbReference type="Rhea" id="RHEA:50416"/>
        <dbReference type="Rhea" id="RHEA-COMP:9613"/>
        <dbReference type="Rhea" id="RHEA-COMP:9622"/>
        <dbReference type="Rhea" id="RHEA-COMP:12672"/>
        <dbReference type="Rhea" id="RHEA-COMP:12673"/>
        <dbReference type="ChEBI" id="CHEBI:15378"/>
        <dbReference type="ChEBI" id="CHEBI:64719"/>
        <dbReference type="ChEBI" id="CHEBI:78442"/>
        <dbReference type="ChEBI" id="CHEBI:78494"/>
        <dbReference type="ChEBI" id="CHEBI:133044"/>
        <dbReference type="EC" id="2.3.2.6"/>
    </reaction>
</comment>
<comment type="subcellular location">
    <subcellularLocation>
        <location evidence="4">Cytoplasm</location>
    </subcellularLocation>
</comment>
<comment type="catalytic activity">
    <reaction evidence="4">
        <text>N-terminal L-lysyl-[protein] + L-leucyl-tRNA(Leu) = N-terminal L-leucyl-L-lysyl-[protein] + tRNA(Leu) + H(+)</text>
        <dbReference type="Rhea" id="RHEA:12340"/>
        <dbReference type="Rhea" id="RHEA-COMP:9613"/>
        <dbReference type="Rhea" id="RHEA-COMP:9622"/>
        <dbReference type="Rhea" id="RHEA-COMP:12670"/>
        <dbReference type="Rhea" id="RHEA-COMP:12671"/>
        <dbReference type="ChEBI" id="CHEBI:15378"/>
        <dbReference type="ChEBI" id="CHEBI:65249"/>
        <dbReference type="ChEBI" id="CHEBI:78442"/>
        <dbReference type="ChEBI" id="CHEBI:78494"/>
        <dbReference type="ChEBI" id="CHEBI:133043"/>
        <dbReference type="EC" id="2.3.2.6"/>
    </reaction>
</comment>
<comment type="similarity">
    <text evidence="4">Belongs to the L/F-transferase family.</text>
</comment>
<evidence type="ECO:0000256" key="3">
    <source>
        <dbReference type="ARBA" id="ARBA00023315"/>
    </source>
</evidence>
<keyword evidence="1 4" id="KW-0963">Cytoplasm</keyword>